<comment type="caution">
    <text evidence="2">The sequence shown here is derived from an EMBL/GenBank/DDBJ whole genome shotgun (WGS) entry which is preliminary data.</text>
</comment>
<dbReference type="Pfam" id="PF01381">
    <property type="entry name" value="HTH_3"/>
    <property type="match status" value="1"/>
</dbReference>
<reference evidence="2 3" key="1">
    <citation type="submission" date="2019-07" db="EMBL/GenBank/DDBJ databases">
        <title>Ln-dependent methylotrophs.</title>
        <authorList>
            <person name="Tani A."/>
        </authorList>
    </citation>
    <scope>NUCLEOTIDE SEQUENCE [LARGE SCALE GENOMIC DNA]</scope>
    <source>
        <strain evidence="2 3">SM89A</strain>
    </source>
</reference>
<feature type="domain" description="HTH cro/C1-type" evidence="1">
    <location>
        <begin position="2"/>
        <end position="48"/>
    </location>
</feature>
<dbReference type="RefSeq" id="WP_142863668.1">
    <property type="nucleotide sequence ID" value="NZ_VJMF01000061.1"/>
</dbReference>
<name>A0A549SN28_METSR</name>
<accession>A0A549SN28</accession>
<dbReference type="InterPro" id="IPR001387">
    <property type="entry name" value="Cro/C1-type_HTH"/>
</dbReference>
<evidence type="ECO:0000259" key="1">
    <source>
        <dbReference type="PROSITE" id="PS50943"/>
    </source>
</evidence>
<dbReference type="SUPFAM" id="SSF47413">
    <property type="entry name" value="lambda repressor-like DNA-binding domains"/>
    <property type="match status" value="1"/>
</dbReference>
<dbReference type="InterPro" id="IPR010982">
    <property type="entry name" value="Lambda_DNA-bd_dom_sf"/>
</dbReference>
<dbReference type="Proteomes" id="UP000316781">
    <property type="component" value="Unassembled WGS sequence"/>
</dbReference>
<organism evidence="2 3">
    <name type="scientific">Methylosinus sporium</name>
    <dbReference type="NCBI Taxonomy" id="428"/>
    <lineage>
        <taxon>Bacteria</taxon>
        <taxon>Pseudomonadati</taxon>
        <taxon>Pseudomonadota</taxon>
        <taxon>Alphaproteobacteria</taxon>
        <taxon>Hyphomicrobiales</taxon>
        <taxon>Methylocystaceae</taxon>
        <taxon>Methylosinus</taxon>
    </lineage>
</organism>
<evidence type="ECO:0000313" key="3">
    <source>
        <dbReference type="Proteomes" id="UP000316781"/>
    </source>
</evidence>
<dbReference type="CDD" id="cd00093">
    <property type="entry name" value="HTH_XRE"/>
    <property type="match status" value="1"/>
</dbReference>
<proteinExistence type="predicted"/>
<dbReference type="AlphaFoldDB" id="A0A549SN28"/>
<dbReference type="Gene3D" id="1.10.260.40">
    <property type="entry name" value="lambda repressor-like DNA-binding domains"/>
    <property type="match status" value="1"/>
</dbReference>
<dbReference type="PROSITE" id="PS50943">
    <property type="entry name" value="HTH_CROC1"/>
    <property type="match status" value="1"/>
</dbReference>
<sequence length="70" mass="7746">MNLSQQDLADACLVNRRTIAEFERGATVPHDRTLLDIQRALEDRGIELLSENGVAVGIRISARAITRTTI</sequence>
<dbReference type="EMBL" id="VJMF01000061">
    <property type="protein sequence ID" value="TRL31035.1"/>
    <property type="molecule type" value="Genomic_DNA"/>
</dbReference>
<protein>
    <submittedName>
        <fullName evidence="2">Helix-turn-helix transcriptional regulator</fullName>
    </submittedName>
</protein>
<gene>
    <name evidence="2" type="ORF">FM996_14840</name>
</gene>
<dbReference type="GO" id="GO:0003677">
    <property type="term" value="F:DNA binding"/>
    <property type="evidence" value="ECO:0007669"/>
    <property type="project" value="InterPro"/>
</dbReference>
<evidence type="ECO:0000313" key="2">
    <source>
        <dbReference type="EMBL" id="TRL31035.1"/>
    </source>
</evidence>